<evidence type="ECO:0000313" key="11">
    <source>
        <dbReference type="EMBL" id="QLH76308.1"/>
    </source>
</evidence>
<dbReference type="PROSITE" id="PS00211">
    <property type="entry name" value="ABC_TRANSPORTER_1"/>
    <property type="match status" value="1"/>
</dbReference>
<evidence type="ECO:0000256" key="5">
    <source>
        <dbReference type="ARBA" id="ARBA00022840"/>
    </source>
</evidence>
<evidence type="ECO:0000256" key="2">
    <source>
        <dbReference type="ARBA" id="ARBA00022448"/>
    </source>
</evidence>
<proteinExistence type="predicted"/>
<dbReference type="PANTHER" id="PTHR43394:SF1">
    <property type="entry name" value="ATP-BINDING CASSETTE SUB-FAMILY B MEMBER 10, MITOCHONDRIAL"/>
    <property type="match status" value="1"/>
</dbReference>
<organism evidence="11 12">
    <name type="scientific">Halosimplex rubrum</name>
    <dbReference type="NCBI Taxonomy" id="869889"/>
    <lineage>
        <taxon>Archaea</taxon>
        <taxon>Methanobacteriati</taxon>
        <taxon>Methanobacteriota</taxon>
        <taxon>Stenosarchaea group</taxon>
        <taxon>Halobacteria</taxon>
        <taxon>Halobacteriales</taxon>
        <taxon>Haloarculaceae</taxon>
        <taxon>Halosimplex</taxon>
    </lineage>
</organism>
<dbReference type="InterPro" id="IPR003593">
    <property type="entry name" value="AAA+_ATPase"/>
</dbReference>
<evidence type="ECO:0000256" key="1">
    <source>
        <dbReference type="ARBA" id="ARBA00004141"/>
    </source>
</evidence>
<evidence type="ECO:0000313" key="12">
    <source>
        <dbReference type="Proteomes" id="UP000509667"/>
    </source>
</evidence>
<dbReference type="FunFam" id="3.40.50.300:FF:000287">
    <property type="entry name" value="Multidrug ABC transporter ATP-binding protein"/>
    <property type="match status" value="1"/>
</dbReference>
<sequence length="646" mass="70258">MSATEDGGDPYRADADWPVLALLREYGRPHLPYALAGLVVRLLWMLPGHANPLIVGYLFDTVFSDTTPFTLPLVSSGLVPETQLGQLSLLVGLILTISVVGQAVEWTRSLLWGVFAYRLQHDVRVDAYDTVQRLEMDFFDDHQTGEVMSILNNDVDAMEGFFTDTIDDALTVVTRLTAYAVLMALLNWQFAIVALAVTPVIVVANYVFSRYIGEIYGRVRETQGKLNAQLRASISGISVVKAYTAEPHERERVERSSQNVVDAFLDAIDLGSYHYPMMRFLTGVAVALTFGVGAFWVVEGPPGPFTEPLTTGALVTYLIYVQHLSWPLQEVASVVESYSSADASAQRLLGVRTAAQSVEERDDATGLTDVRGRVGYEDVTFSYPESERDDAPGGDGAAAGPVVEDVSFDVEPGETVGIVGPTGAGKSTLLKLLVRFYDVDEGSVRVDGTDVRDLTLESLRGAVGFIGQDPFLFSGTIRENVAYGSPEADADAVRAALERAEADAFVADLPDGIDTTIGERGVKLSGGQRQRICLARVMLHDPAILVLDEATSHVDNETEALIQRSIESVVADRTTLVVAHRLSTVKDADRIVVLDDGEVVEQGSHEDLLGRDGLYATLWQVQVGDVQSLPEAFVDRIERRADALDD</sequence>
<dbReference type="AlphaFoldDB" id="A0A7D5SYG3"/>
<evidence type="ECO:0000256" key="3">
    <source>
        <dbReference type="ARBA" id="ARBA00022692"/>
    </source>
</evidence>
<gene>
    <name evidence="11" type="ORF">HZS55_02870</name>
</gene>
<dbReference type="InterPro" id="IPR036640">
    <property type="entry name" value="ABC1_TM_sf"/>
</dbReference>
<dbReference type="Pfam" id="PF00005">
    <property type="entry name" value="ABC_tran"/>
    <property type="match status" value="1"/>
</dbReference>
<dbReference type="InterPro" id="IPR011527">
    <property type="entry name" value="ABC1_TM_dom"/>
</dbReference>
<dbReference type="Pfam" id="PF00664">
    <property type="entry name" value="ABC_membrane"/>
    <property type="match status" value="1"/>
</dbReference>
<dbReference type="PROSITE" id="PS50929">
    <property type="entry name" value="ABC_TM1F"/>
    <property type="match status" value="1"/>
</dbReference>
<keyword evidence="2" id="KW-0813">Transport</keyword>
<feature type="domain" description="ABC transporter" evidence="9">
    <location>
        <begin position="374"/>
        <end position="621"/>
    </location>
</feature>
<dbReference type="GeneID" id="56076771"/>
<dbReference type="InterPro" id="IPR027417">
    <property type="entry name" value="P-loop_NTPase"/>
</dbReference>
<dbReference type="SUPFAM" id="SSF52540">
    <property type="entry name" value="P-loop containing nucleoside triphosphate hydrolases"/>
    <property type="match status" value="1"/>
</dbReference>
<dbReference type="GO" id="GO:0016887">
    <property type="term" value="F:ATP hydrolysis activity"/>
    <property type="evidence" value="ECO:0007669"/>
    <property type="project" value="InterPro"/>
</dbReference>
<dbReference type="InterPro" id="IPR003439">
    <property type="entry name" value="ABC_transporter-like_ATP-bd"/>
</dbReference>
<dbReference type="PROSITE" id="PS50893">
    <property type="entry name" value="ABC_TRANSPORTER_2"/>
    <property type="match status" value="1"/>
</dbReference>
<dbReference type="InterPro" id="IPR017871">
    <property type="entry name" value="ABC_transporter-like_CS"/>
</dbReference>
<protein>
    <submittedName>
        <fullName evidence="11">ABC transporter ATP-binding protein</fullName>
    </submittedName>
</protein>
<evidence type="ECO:0000256" key="7">
    <source>
        <dbReference type="ARBA" id="ARBA00023136"/>
    </source>
</evidence>
<accession>A0A7D5SYG3</accession>
<dbReference type="GO" id="GO:0015421">
    <property type="term" value="F:ABC-type oligopeptide transporter activity"/>
    <property type="evidence" value="ECO:0007669"/>
    <property type="project" value="TreeGrafter"/>
</dbReference>
<evidence type="ECO:0000256" key="8">
    <source>
        <dbReference type="SAM" id="Phobius"/>
    </source>
</evidence>
<evidence type="ECO:0000256" key="6">
    <source>
        <dbReference type="ARBA" id="ARBA00022989"/>
    </source>
</evidence>
<dbReference type="SMART" id="SM00382">
    <property type="entry name" value="AAA"/>
    <property type="match status" value="1"/>
</dbReference>
<dbReference type="InterPro" id="IPR039421">
    <property type="entry name" value="Type_1_exporter"/>
</dbReference>
<dbReference type="OrthoDB" id="121502at2157"/>
<evidence type="ECO:0000256" key="4">
    <source>
        <dbReference type="ARBA" id="ARBA00022741"/>
    </source>
</evidence>
<keyword evidence="12" id="KW-1185">Reference proteome</keyword>
<evidence type="ECO:0000259" key="9">
    <source>
        <dbReference type="PROSITE" id="PS50893"/>
    </source>
</evidence>
<comment type="subcellular location">
    <subcellularLocation>
        <location evidence="1">Membrane</location>
        <topology evidence="1">Multi-pass membrane protein</topology>
    </subcellularLocation>
</comment>
<name>A0A7D5SYG3_9EURY</name>
<dbReference type="KEGG" id="hrr:HZS55_02870"/>
<dbReference type="GO" id="GO:0005524">
    <property type="term" value="F:ATP binding"/>
    <property type="evidence" value="ECO:0007669"/>
    <property type="project" value="UniProtKB-KW"/>
</dbReference>
<dbReference type="RefSeq" id="WP_179910250.1">
    <property type="nucleotide sequence ID" value="NZ_CP058910.1"/>
</dbReference>
<dbReference type="CDD" id="cd18565">
    <property type="entry name" value="ABC_6TM_exporter_like"/>
    <property type="match status" value="1"/>
</dbReference>
<dbReference type="SUPFAM" id="SSF90123">
    <property type="entry name" value="ABC transporter transmembrane region"/>
    <property type="match status" value="1"/>
</dbReference>
<keyword evidence="3 8" id="KW-0812">Transmembrane</keyword>
<keyword evidence="4" id="KW-0547">Nucleotide-binding</keyword>
<feature type="transmembrane region" description="Helical" evidence="8">
    <location>
        <begin position="188"/>
        <end position="208"/>
    </location>
</feature>
<dbReference type="GO" id="GO:0016020">
    <property type="term" value="C:membrane"/>
    <property type="evidence" value="ECO:0007669"/>
    <property type="project" value="UniProtKB-SubCell"/>
</dbReference>
<dbReference type="PANTHER" id="PTHR43394">
    <property type="entry name" value="ATP-DEPENDENT PERMEASE MDL1, MITOCHONDRIAL"/>
    <property type="match status" value="1"/>
</dbReference>
<keyword evidence="5 11" id="KW-0067">ATP-binding</keyword>
<reference evidence="11 12" key="1">
    <citation type="submission" date="2020-07" db="EMBL/GenBank/DDBJ databases">
        <title>Halosimplex pelagicum sp. nov. and Halosimplex rubrum sp. nov., isolated from salted brown alga Laminaria, and emended description of the genus Halosimplex.</title>
        <authorList>
            <person name="Cui H."/>
        </authorList>
    </citation>
    <scope>NUCLEOTIDE SEQUENCE [LARGE SCALE GENOMIC DNA]</scope>
    <source>
        <strain evidence="11 12">R27</strain>
    </source>
</reference>
<feature type="domain" description="ABC transmembrane type-1" evidence="10">
    <location>
        <begin position="50"/>
        <end position="340"/>
    </location>
</feature>
<dbReference type="Gene3D" id="1.20.1560.10">
    <property type="entry name" value="ABC transporter type 1, transmembrane domain"/>
    <property type="match status" value="1"/>
</dbReference>
<keyword evidence="7 8" id="KW-0472">Membrane</keyword>
<dbReference type="Proteomes" id="UP000509667">
    <property type="component" value="Chromosome"/>
</dbReference>
<dbReference type="EMBL" id="CP058910">
    <property type="protein sequence ID" value="QLH76308.1"/>
    <property type="molecule type" value="Genomic_DNA"/>
</dbReference>
<evidence type="ECO:0000259" key="10">
    <source>
        <dbReference type="PROSITE" id="PS50929"/>
    </source>
</evidence>
<keyword evidence="6 8" id="KW-1133">Transmembrane helix</keyword>
<dbReference type="Gene3D" id="3.40.50.300">
    <property type="entry name" value="P-loop containing nucleotide triphosphate hydrolases"/>
    <property type="match status" value="1"/>
</dbReference>
<feature type="transmembrane region" description="Helical" evidence="8">
    <location>
        <begin position="280"/>
        <end position="298"/>
    </location>
</feature>